<proteinExistence type="predicted"/>
<dbReference type="GO" id="GO:0016757">
    <property type="term" value="F:glycosyltransferase activity"/>
    <property type="evidence" value="ECO:0007669"/>
    <property type="project" value="UniProtKB-KW"/>
</dbReference>
<comment type="caution">
    <text evidence="4">The sequence shown here is derived from an EMBL/GenBank/DDBJ whole genome shotgun (WGS) entry which is preliminary data.</text>
</comment>
<dbReference type="PANTHER" id="PTHR22916:SF51">
    <property type="entry name" value="GLYCOSYLTRANSFERASE EPSH-RELATED"/>
    <property type="match status" value="1"/>
</dbReference>
<reference evidence="4 5" key="1">
    <citation type="submission" date="2019-08" db="EMBL/GenBank/DDBJ databases">
        <title>In-depth cultivation of the pig gut microbiome towards novel bacterial diversity and tailored functional studies.</title>
        <authorList>
            <person name="Wylensek D."/>
            <person name="Hitch T.C.A."/>
            <person name="Clavel T."/>
        </authorList>
    </citation>
    <scope>NUCLEOTIDE SEQUENCE [LARGE SCALE GENOMIC DNA]</scope>
    <source>
        <strain evidence="4 5">Oil+RF-744-GAM-WT-6</strain>
    </source>
</reference>
<dbReference type="RefSeq" id="WP_154503707.1">
    <property type="nucleotide sequence ID" value="NZ_VUMN01000007.1"/>
</dbReference>
<dbReference type="PANTHER" id="PTHR22916">
    <property type="entry name" value="GLYCOSYLTRANSFERASE"/>
    <property type="match status" value="1"/>
</dbReference>
<dbReference type="CDD" id="cd00761">
    <property type="entry name" value="Glyco_tranf_GTA_type"/>
    <property type="match status" value="1"/>
</dbReference>
<evidence type="ECO:0000256" key="1">
    <source>
        <dbReference type="ARBA" id="ARBA00022676"/>
    </source>
</evidence>
<feature type="domain" description="Glycosyltransferase 2-like" evidence="3">
    <location>
        <begin position="15"/>
        <end position="176"/>
    </location>
</feature>
<dbReference type="SUPFAM" id="SSF53448">
    <property type="entry name" value="Nucleotide-diphospho-sugar transferases"/>
    <property type="match status" value="1"/>
</dbReference>
<sequence>MIYYYPDMEEKTLITVIIPVYNIQEYIGACMKSVLAQTYRNLQILAVNDGSTDHSREILEKYASEDSRITILDQENGGLSDARNYGLTKAEGEFVCFVDGDDTIAPTYAEDLLLMVQSLTADIAVCDMEYHYEDGKTEFSSGGTFSHTNAINWPELVLINNSACNKLYRTSLFQDLQFPKGKLYEDLATVPSLLYSASLVSKVNKPLYFYRQRSGSIRHTSIDDRIFDIYDAIDRNKGYVIAHGNDPEVLEQLNHLYVIHGLDAITLKIKDAEDKEKRIPYLKKNMEILKQEYPDFMKDPYVKKAGFRKKIIYNFLAEGNYKMVLRLYDR</sequence>
<dbReference type="InterPro" id="IPR029044">
    <property type="entry name" value="Nucleotide-diphossugar_trans"/>
</dbReference>
<keyword evidence="2 4" id="KW-0808">Transferase</keyword>
<name>A0A7X2NRA7_9FIRM</name>
<evidence type="ECO:0000313" key="4">
    <source>
        <dbReference type="EMBL" id="MSS58139.1"/>
    </source>
</evidence>
<accession>A0A7X2NRA7</accession>
<dbReference type="Gene3D" id="3.90.550.10">
    <property type="entry name" value="Spore Coat Polysaccharide Biosynthesis Protein SpsA, Chain A"/>
    <property type="match status" value="1"/>
</dbReference>
<dbReference type="AlphaFoldDB" id="A0A7X2NRA7"/>
<evidence type="ECO:0000313" key="5">
    <source>
        <dbReference type="Proteomes" id="UP000461880"/>
    </source>
</evidence>
<dbReference type="Pfam" id="PF00535">
    <property type="entry name" value="Glycos_transf_2"/>
    <property type="match status" value="1"/>
</dbReference>
<organism evidence="4 5">
    <name type="scientific">Stecheria intestinalis</name>
    <dbReference type="NCBI Taxonomy" id="2606630"/>
    <lineage>
        <taxon>Bacteria</taxon>
        <taxon>Bacillati</taxon>
        <taxon>Bacillota</taxon>
        <taxon>Erysipelotrichia</taxon>
        <taxon>Erysipelotrichales</taxon>
        <taxon>Erysipelotrichaceae</taxon>
        <taxon>Stecheria</taxon>
    </lineage>
</organism>
<evidence type="ECO:0000259" key="3">
    <source>
        <dbReference type="Pfam" id="PF00535"/>
    </source>
</evidence>
<protein>
    <submittedName>
        <fullName evidence="4">Glycosyltransferase</fullName>
    </submittedName>
</protein>
<keyword evidence="1" id="KW-0328">Glycosyltransferase</keyword>
<dbReference type="InterPro" id="IPR001173">
    <property type="entry name" value="Glyco_trans_2-like"/>
</dbReference>
<dbReference type="EMBL" id="VUMN01000007">
    <property type="protein sequence ID" value="MSS58139.1"/>
    <property type="molecule type" value="Genomic_DNA"/>
</dbReference>
<evidence type="ECO:0000256" key="2">
    <source>
        <dbReference type="ARBA" id="ARBA00022679"/>
    </source>
</evidence>
<gene>
    <name evidence="4" type="ORF">FYJ51_04385</name>
</gene>
<keyword evidence="5" id="KW-1185">Reference proteome</keyword>
<dbReference type="Proteomes" id="UP000461880">
    <property type="component" value="Unassembled WGS sequence"/>
</dbReference>